<keyword evidence="2" id="KW-1185">Reference proteome</keyword>
<dbReference type="AlphaFoldDB" id="A0A9X0CGN9"/>
<proteinExistence type="predicted"/>
<dbReference type="OrthoDB" id="5984884at2759"/>
<accession>A0A9X0CGN9</accession>
<organism evidence="1 2">
    <name type="scientific">Desmophyllum pertusum</name>
    <dbReference type="NCBI Taxonomy" id="174260"/>
    <lineage>
        <taxon>Eukaryota</taxon>
        <taxon>Metazoa</taxon>
        <taxon>Cnidaria</taxon>
        <taxon>Anthozoa</taxon>
        <taxon>Hexacorallia</taxon>
        <taxon>Scleractinia</taxon>
        <taxon>Caryophylliina</taxon>
        <taxon>Caryophylliidae</taxon>
        <taxon>Desmophyllum</taxon>
    </lineage>
</organism>
<gene>
    <name evidence="1" type="ORF">OS493_040059</name>
</gene>
<sequence length="197" mass="22435">MKKRKVLTWKSNEKVVKVSRKEKLVELREDRSLLTRMMMVCKSRPEIDIQETVGLYEFSLFPRSLFAVDGSMLHCSSKSALLAILEKVCAGKERQNDEGNDGRMGSSTTQMKVAIIDGMAELQSLDKPDWFKSCSYLTLGLILVVKEARDGTRQRADLQWDVNFAQVQLRHLELLQNLHLVPVGEELEDEGVYSGEE</sequence>
<dbReference type="Proteomes" id="UP001163046">
    <property type="component" value="Unassembled WGS sequence"/>
</dbReference>
<reference evidence="1" key="1">
    <citation type="submission" date="2023-01" db="EMBL/GenBank/DDBJ databases">
        <title>Genome assembly of the deep-sea coral Lophelia pertusa.</title>
        <authorList>
            <person name="Herrera S."/>
            <person name="Cordes E."/>
        </authorList>
    </citation>
    <scope>NUCLEOTIDE SEQUENCE</scope>
    <source>
        <strain evidence="1">USNM1676648</strain>
        <tissue evidence="1">Polyp</tissue>
    </source>
</reference>
<evidence type="ECO:0000313" key="1">
    <source>
        <dbReference type="EMBL" id="KAJ7347159.1"/>
    </source>
</evidence>
<evidence type="ECO:0000313" key="2">
    <source>
        <dbReference type="Proteomes" id="UP001163046"/>
    </source>
</evidence>
<comment type="caution">
    <text evidence="1">The sequence shown here is derived from an EMBL/GenBank/DDBJ whole genome shotgun (WGS) entry which is preliminary data.</text>
</comment>
<protein>
    <submittedName>
        <fullName evidence="1">Uncharacterized protein</fullName>
    </submittedName>
</protein>
<name>A0A9X0CGN9_9CNID</name>
<dbReference type="EMBL" id="MU827583">
    <property type="protein sequence ID" value="KAJ7347159.1"/>
    <property type="molecule type" value="Genomic_DNA"/>
</dbReference>